<dbReference type="InterPro" id="IPR038026">
    <property type="entry name" value="MtlR-like_sf"/>
</dbReference>
<dbReference type="EMBL" id="JABWRE010000022">
    <property type="protein sequence ID" value="MBC3443316.1"/>
    <property type="molecule type" value="Genomic_DNA"/>
</dbReference>
<organism evidence="1">
    <name type="scientific">Pseudomonas urmiensis</name>
    <dbReference type="NCBI Taxonomy" id="2745493"/>
    <lineage>
        <taxon>Bacteria</taxon>
        <taxon>Pseudomonadati</taxon>
        <taxon>Pseudomonadota</taxon>
        <taxon>Gammaproteobacteria</taxon>
        <taxon>Pseudomonadales</taxon>
        <taxon>Pseudomonadaceae</taxon>
        <taxon>Pseudomonas</taxon>
    </lineage>
</organism>
<dbReference type="PANTHER" id="PTHR37941:SF1">
    <property type="entry name" value="FUMARASE E-RELATED"/>
    <property type="match status" value="1"/>
</dbReference>
<dbReference type="AlphaFoldDB" id="A0A923JXP4"/>
<proteinExistence type="predicted"/>
<gene>
    <name evidence="2" type="ORF">HU737_014775</name>
    <name evidence="1" type="ORF">HU737_21710</name>
</gene>
<evidence type="ECO:0000313" key="1">
    <source>
        <dbReference type="EMBL" id="MBC3443316.1"/>
    </source>
</evidence>
<dbReference type="InterPro" id="IPR007761">
    <property type="entry name" value="MtlR-like"/>
</dbReference>
<accession>A0A923JXP4</accession>
<reference evidence="2" key="3">
    <citation type="submission" date="2021-06" db="EMBL/GenBank/DDBJ databases">
        <title>Updating the genus Pseudomonas: Description of 43 new species and partition of the Pseudomonas putida group.</title>
        <authorList>
            <person name="Girard L."/>
            <person name="Lood C."/>
            <person name="Vandamme P."/>
            <person name="Rokni-Zadeh H."/>
            <person name="Van Noort V."/>
            <person name="Hofte M."/>
            <person name="Lavigne R."/>
            <person name="De Mot R."/>
        </authorList>
    </citation>
    <scope>NUCLEOTIDE SEQUENCE</scope>
    <source>
        <strain evidence="2">SWRI10</strain>
    </source>
</reference>
<dbReference type="GO" id="GO:0045892">
    <property type="term" value="P:negative regulation of DNA-templated transcription"/>
    <property type="evidence" value="ECO:0007669"/>
    <property type="project" value="TreeGrafter"/>
</dbReference>
<evidence type="ECO:0000313" key="2">
    <source>
        <dbReference type="EMBL" id="MBV4537238.1"/>
    </source>
</evidence>
<dbReference type="EMBL" id="JABWRE020000001">
    <property type="protein sequence ID" value="MBV4537238.1"/>
    <property type="molecule type" value="Genomic_DNA"/>
</dbReference>
<sequence>MAQDSEFIDPEFQDGLDLLVPGTKQRVKNLFRIGAELEKESDRGCALVAAAYLENEINELLGCFFVKQGARARAALFDFNGPVGTFSSKIKMSAALGLLPEEIHKSLDLIRKIRNEFAHLHEPLDFESTKIKQQVTNLLPGLDVSQKSIREGFIMKIQSIAATIHLCIAHTFSRMIPEYEQVPICADASEQEIEIAARRLMKTTAPDITYEQAVAMARSFKDIV</sequence>
<dbReference type="RefSeq" id="WP_186556893.1">
    <property type="nucleotide sequence ID" value="NZ_JABWRE020000001.1"/>
</dbReference>
<dbReference type="Proteomes" id="UP000599879">
    <property type="component" value="Unassembled WGS sequence"/>
</dbReference>
<dbReference type="PANTHER" id="PTHR37941">
    <property type="entry name" value="FUMARASE E-RELATED"/>
    <property type="match status" value="1"/>
</dbReference>
<comment type="caution">
    <text evidence="1">The sequence shown here is derived from an EMBL/GenBank/DDBJ whole genome shotgun (WGS) entry which is preliminary data.</text>
</comment>
<dbReference type="SUPFAM" id="SSF158668">
    <property type="entry name" value="MtlR-like"/>
    <property type="match status" value="1"/>
</dbReference>
<reference evidence="1" key="1">
    <citation type="journal article" date="2020" name="Microorganisms">
        <title>Reliable Identification of Environmental Pseudomonas Isolates Using the rpoD Gene.</title>
        <authorList>
            <consortium name="The Broad Institute Genome Sequencing Platform"/>
            <person name="Girard L."/>
            <person name="Lood C."/>
            <person name="Rokni-Zadeh H."/>
            <person name="van Noort V."/>
            <person name="Lavigne R."/>
            <person name="De Mot R."/>
        </authorList>
    </citation>
    <scope>NUCLEOTIDE SEQUENCE</scope>
    <source>
        <strain evidence="1">SWRI10</strain>
    </source>
</reference>
<dbReference type="Gene3D" id="1.20.120.330">
    <property type="entry name" value="Nucleotidyltransferases domain 2"/>
    <property type="match status" value="1"/>
</dbReference>
<name>A0A923JXP4_9PSED</name>
<protein>
    <submittedName>
        <fullName evidence="2">DUF4145 domain-containing protein</fullName>
    </submittedName>
</protein>
<reference evidence="1" key="2">
    <citation type="submission" date="2020-07" db="EMBL/GenBank/DDBJ databases">
        <authorList>
            <person name="Lood C."/>
            <person name="Girard L."/>
        </authorList>
    </citation>
    <scope>NUCLEOTIDE SEQUENCE</scope>
    <source>
        <strain evidence="1">SWRI10</strain>
    </source>
</reference>